<dbReference type="Proteomes" id="UP001054889">
    <property type="component" value="Unassembled WGS sequence"/>
</dbReference>
<gene>
    <name evidence="2" type="primary">gb08402</name>
    <name evidence="2" type="ORF">PR202_gb08402</name>
</gene>
<reference evidence="2" key="2">
    <citation type="submission" date="2021-12" db="EMBL/GenBank/DDBJ databases">
        <title>Resequencing data analysis of finger millet.</title>
        <authorList>
            <person name="Hatakeyama M."/>
            <person name="Aluri S."/>
            <person name="Balachadran M.T."/>
            <person name="Sivarajan S.R."/>
            <person name="Poveda L."/>
            <person name="Shimizu-Inatsugi R."/>
            <person name="Schlapbach R."/>
            <person name="Sreeman S.M."/>
            <person name="Shimizu K.K."/>
        </authorList>
    </citation>
    <scope>NUCLEOTIDE SEQUENCE</scope>
</reference>
<accession>A0AAV5EET4</accession>
<protein>
    <submittedName>
        <fullName evidence="2">Uncharacterized protein</fullName>
    </submittedName>
</protein>
<sequence>MATLALPVVPVPLPSGPILRLRHTTTARTAAARNPAVQPLPDELQLLADIRSPHNHIRVADVSPRAAGHPLAGARLLLLDEPGNIHSLAFPRRPHCPLTDTYFDAFATLPPLLPRPPSLAVLGFGAGSAARALLHFFPDVSVHGWELDPAVLTVARDFFGLAELEEGHAAPLFIHVGDALEAEAPPGGFGGALVDLFANGSVIPQLQEAGTWRRIGGMVARGGRMMVNCGGGCVEAEEEGRDGEAVKDATLRAMSMAFGEDMVSVMEVDESCVAMTGPPVTGPKEVAAWKERLPLELRHFVDMWKPYNGTIAGRIAFGMGLQRKILGKRAIQASDVEVLQMTELRSLKLKRSREDEGDEASRQLSPTVSGAGPQGPLHCPPAPKKPRLVLGCSLDGFKVLSVKDLRCFLR</sequence>
<organism evidence="2 3">
    <name type="scientific">Eleusine coracana subsp. coracana</name>
    <dbReference type="NCBI Taxonomy" id="191504"/>
    <lineage>
        <taxon>Eukaryota</taxon>
        <taxon>Viridiplantae</taxon>
        <taxon>Streptophyta</taxon>
        <taxon>Embryophyta</taxon>
        <taxon>Tracheophyta</taxon>
        <taxon>Spermatophyta</taxon>
        <taxon>Magnoliopsida</taxon>
        <taxon>Liliopsida</taxon>
        <taxon>Poales</taxon>
        <taxon>Poaceae</taxon>
        <taxon>PACMAD clade</taxon>
        <taxon>Chloridoideae</taxon>
        <taxon>Cynodonteae</taxon>
        <taxon>Eleusininae</taxon>
        <taxon>Eleusine</taxon>
    </lineage>
</organism>
<reference evidence="2" key="1">
    <citation type="journal article" date="2018" name="DNA Res.">
        <title>Multiple hybrid de novo genome assembly of finger millet, an orphan allotetraploid crop.</title>
        <authorList>
            <person name="Hatakeyama M."/>
            <person name="Aluri S."/>
            <person name="Balachadran M.T."/>
            <person name="Sivarajan S.R."/>
            <person name="Patrignani A."/>
            <person name="Gruter S."/>
            <person name="Poveda L."/>
            <person name="Shimizu-Inatsugi R."/>
            <person name="Baeten J."/>
            <person name="Francoijs K.J."/>
            <person name="Nataraja K.N."/>
            <person name="Reddy Y.A.N."/>
            <person name="Phadnis S."/>
            <person name="Ravikumar R.L."/>
            <person name="Schlapbach R."/>
            <person name="Sreeman S.M."/>
            <person name="Shimizu K.K."/>
        </authorList>
    </citation>
    <scope>NUCLEOTIDE SEQUENCE</scope>
</reference>
<dbReference type="EMBL" id="BQKI01000075">
    <property type="protein sequence ID" value="GJN20961.1"/>
    <property type="molecule type" value="Genomic_DNA"/>
</dbReference>
<dbReference type="Gene3D" id="3.40.50.150">
    <property type="entry name" value="Vaccinia Virus protein VP39"/>
    <property type="match status" value="1"/>
</dbReference>
<dbReference type="AlphaFoldDB" id="A0AAV5EET4"/>
<evidence type="ECO:0000313" key="3">
    <source>
        <dbReference type="Proteomes" id="UP001054889"/>
    </source>
</evidence>
<proteinExistence type="predicted"/>
<name>A0AAV5EET4_ELECO</name>
<feature type="region of interest" description="Disordered" evidence="1">
    <location>
        <begin position="350"/>
        <end position="382"/>
    </location>
</feature>
<comment type="caution">
    <text evidence="2">The sequence shown here is derived from an EMBL/GenBank/DDBJ whole genome shotgun (WGS) entry which is preliminary data.</text>
</comment>
<evidence type="ECO:0000256" key="1">
    <source>
        <dbReference type="SAM" id="MobiDB-lite"/>
    </source>
</evidence>
<dbReference type="SUPFAM" id="SSF53335">
    <property type="entry name" value="S-adenosyl-L-methionine-dependent methyltransferases"/>
    <property type="match status" value="1"/>
</dbReference>
<keyword evidence="3" id="KW-1185">Reference proteome</keyword>
<dbReference type="InterPro" id="IPR029063">
    <property type="entry name" value="SAM-dependent_MTases_sf"/>
</dbReference>
<evidence type="ECO:0000313" key="2">
    <source>
        <dbReference type="EMBL" id="GJN20961.1"/>
    </source>
</evidence>